<dbReference type="EMBL" id="JAEMUK010000088">
    <property type="protein sequence ID" value="MBJ7545173.1"/>
    <property type="molecule type" value="Genomic_DNA"/>
</dbReference>
<reference evidence="2 3" key="1">
    <citation type="submission" date="2020-12" db="EMBL/GenBank/DDBJ databases">
        <title>Revised draft genomes of Rhodomicrobium vannielii ATCC 17100 and Rhodomicrobium udaipurense JA643.</title>
        <authorList>
            <person name="Conners E.M."/>
            <person name="Davenport E.J."/>
            <person name="Bose A."/>
        </authorList>
    </citation>
    <scope>NUCLEOTIDE SEQUENCE [LARGE SCALE GENOMIC DNA]</scope>
    <source>
        <strain evidence="2 3">JA643</strain>
    </source>
</reference>
<proteinExistence type="predicted"/>
<evidence type="ECO:0000313" key="2">
    <source>
        <dbReference type="EMBL" id="MBJ7545173.1"/>
    </source>
</evidence>
<dbReference type="AlphaFoldDB" id="A0A8I1KMD8"/>
<keyword evidence="3" id="KW-1185">Reference proteome</keyword>
<dbReference type="InterPro" id="IPR044894">
    <property type="entry name" value="TubC_N_sf"/>
</dbReference>
<gene>
    <name evidence="2" type="ORF">JDN41_16600</name>
</gene>
<dbReference type="InterPro" id="IPR041464">
    <property type="entry name" value="TubC_N"/>
</dbReference>
<dbReference type="Gene3D" id="1.10.10.1830">
    <property type="entry name" value="Non-ribosomal peptide synthase, adenylation domain"/>
    <property type="match status" value="1"/>
</dbReference>
<name>A0A8I1KMD8_9HYPH</name>
<dbReference type="Proteomes" id="UP000623250">
    <property type="component" value="Unassembled WGS sequence"/>
</dbReference>
<feature type="domain" description="TubC N-terminal docking" evidence="1">
    <location>
        <begin position="5"/>
        <end position="50"/>
    </location>
</feature>
<evidence type="ECO:0000313" key="3">
    <source>
        <dbReference type="Proteomes" id="UP000623250"/>
    </source>
</evidence>
<dbReference type="RefSeq" id="WP_037241686.1">
    <property type="nucleotide sequence ID" value="NZ_JAEMUK010000088.1"/>
</dbReference>
<comment type="caution">
    <text evidence="2">The sequence shown here is derived from an EMBL/GenBank/DDBJ whole genome shotgun (WGS) entry which is preliminary data.</text>
</comment>
<organism evidence="2 3">
    <name type="scientific">Rhodomicrobium udaipurense</name>
    <dbReference type="NCBI Taxonomy" id="1202716"/>
    <lineage>
        <taxon>Bacteria</taxon>
        <taxon>Pseudomonadati</taxon>
        <taxon>Pseudomonadota</taxon>
        <taxon>Alphaproteobacteria</taxon>
        <taxon>Hyphomicrobiales</taxon>
        <taxon>Hyphomicrobiaceae</taxon>
        <taxon>Rhodomicrobium</taxon>
    </lineage>
</organism>
<sequence length="179" mass="19192">MTARALLTRASAKGVELAVAEGKLRMKGAASPALLAELREHKADIIALLSAPSITPASIADWRAKAEAVAAADTAWRMLKDVTLAFLDTAEAEEAARLGWDAVSLFGVHAGSAPRQRVDCWGLAVHLAWSVFHLEISGLREDACTLKTGSGAAQTLRRHHPNHADALPWWRHAALSNHD</sequence>
<accession>A0A8I1KMD8</accession>
<evidence type="ECO:0000259" key="1">
    <source>
        <dbReference type="Pfam" id="PF18563"/>
    </source>
</evidence>
<protein>
    <recommendedName>
        <fullName evidence="1">TubC N-terminal docking domain-containing protein</fullName>
    </recommendedName>
</protein>
<dbReference type="Pfam" id="PF18563">
    <property type="entry name" value="TubC_N"/>
    <property type="match status" value="1"/>
</dbReference>